<organism evidence="1 2">
    <name type="scientific">Fusobacterium ulcerans</name>
    <dbReference type="NCBI Taxonomy" id="861"/>
    <lineage>
        <taxon>Bacteria</taxon>
        <taxon>Fusobacteriati</taxon>
        <taxon>Fusobacteriota</taxon>
        <taxon>Fusobacteriia</taxon>
        <taxon>Fusobacteriales</taxon>
        <taxon>Fusobacteriaceae</taxon>
        <taxon>Fusobacterium</taxon>
    </lineage>
</organism>
<proteinExistence type="predicted"/>
<dbReference type="Pfam" id="PF06228">
    <property type="entry name" value="ChuX_HutX"/>
    <property type="match status" value="1"/>
</dbReference>
<accession>A0AAX2JG26</accession>
<gene>
    <name evidence="1" type="ORF">NCTC12112_03083</name>
</gene>
<dbReference type="EMBL" id="LS483487">
    <property type="protein sequence ID" value="SQJ15716.1"/>
    <property type="molecule type" value="Genomic_DNA"/>
</dbReference>
<dbReference type="InterPro" id="IPR010413">
    <property type="entry name" value="HutX-like"/>
</dbReference>
<dbReference type="SUPFAM" id="SSF144064">
    <property type="entry name" value="Heme iron utilization protein-like"/>
    <property type="match status" value="1"/>
</dbReference>
<evidence type="ECO:0000313" key="1">
    <source>
        <dbReference type="EMBL" id="SQJ15716.1"/>
    </source>
</evidence>
<name>A0AAX2JG26_9FUSO</name>
<protein>
    <submittedName>
        <fullName evidence="1">Heme iron utilization protein</fullName>
    </submittedName>
</protein>
<dbReference type="AlphaFoldDB" id="A0AAX2JG26"/>
<dbReference type="Gene3D" id="3.40.1570.10">
    <property type="entry name" value="HemS/ChuS/ChuX like domains"/>
    <property type="match status" value="1"/>
</dbReference>
<evidence type="ECO:0000313" key="2">
    <source>
        <dbReference type="Proteomes" id="UP000249008"/>
    </source>
</evidence>
<dbReference type="GeneID" id="78454347"/>
<dbReference type="KEGG" id="ful:C4N20_05970"/>
<dbReference type="RefSeq" id="WP_005978451.1">
    <property type="nucleotide sequence ID" value="NZ_BAABXY010000001.1"/>
</dbReference>
<reference evidence="1 2" key="1">
    <citation type="submission" date="2018-06" db="EMBL/GenBank/DDBJ databases">
        <authorList>
            <consortium name="Pathogen Informatics"/>
            <person name="Doyle S."/>
        </authorList>
    </citation>
    <scope>NUCLEOTIDE SEQUENCE [LARGE SCALE GENOMIC DNA]</scope>
    <source>
        <strain evidence="1 2">NCTC12112</strain>
    </source>
</reference>
<sequence>MREKIEEILKTEEGVSLAKISKDLGISFIEVLRQAPAPTVRKYDVSKLDELFDILRSWEKVFLLVVTPSFVLEIKDKFPKGFYSHGFLNFHDETSSIGGHLSASKIKEIFVVEDMMYGRKSCSIKFYGEDEKEIFAIYVPRDEKKELIKECLESFNKL</sequence>
<dbReference type="Proteomes" id="UP000249008">
    <property type="component" value="Chromosome 1"/>
</dbReference>
<dbReference type="InterPro" id="IPR053733">
    <property type="entry name" value="Heme_Transport_Util_sf"/>
</dbReference>
<dbReference type="NCBIfam" id="TIGR04108">
    <property type="entry name" value="HutX"/>
    <property type="match status" value="1"/>
</dbReference>